<feature type="repeat" description="RCC1" evidence="2">
    <location>
        <begin position="338"/>
        <end position="389"/>
    </location>
</feature>
<keyword evidence="1" id="KW-0677">Repeat</keyword>
<gene>
    <name evidence="5" type="ORF">ASTO00021_LOCUS2577</name>
</gene>
<dbReference type="InterPro" id="IPR000210">
    <property type="entry name" value="BTB/POZ_dom"/>
</dbReference>
<dbReference type="CDD" id="cd14733">
    <property type="entry name" value="BACK"/>
    <property type="match status" value="1"/>
</dbReference>
<feature type="repeat" description="RCC1" evidence="2">
    <location>
        <begin position="390"/>
        <end position="441"/>
    </location>
</feature>
<dbReference type="Pfam" id="PF07707">
    <property type="entry name" value="BACK"/>
    <property type="match status" value="1"/>
</dbReference>
<feature type="repeat" description="RCC1" evidence="2">
    <location>
        <begin position="228"/>
        <end position="279"/>
    </location>
</feature>
<evidence type="ECO:0000256" key="1">
    <source>
        <dbReference type="ARBA" id="ARBA00022737"/>
    </source>
</evidence>
<dbReference type="SMART" id="SM00225">
    <property type="entry name" value="BTB"/>
    <property type="match status" value="1"/>
</dbReference>
<dbReference type="AlphaFoldDB" id="A0A7S3PDQ3"/>
<dbReference type="SUPFAM" id="SSF54695">
    <property type="entry name" value="POZ domain"/>
    <property type="match status" value="1"/>
</dbReference>
<feature type="repeat" description="RCC1" evidence="2">
    <location>
        <begin position="280"/>
        <end position="337"/>
    </location>
</feature>
<dbReference type="PRINTS" id="PR00633">
    <property type="entry name" value="RCCNDNSATION"/>
</dbReference>
<reference evidence="5" key="1">
    <citation type="submission" date="2021-01" db="EMBL/GenBank/DDBJ databases">
        <authorList>
            <person name="Corre E."/>
            <person name="Pelletier E."/>
            <person name="Niang G."/>
            <person name="Scheremetjew M."/>
            <person name="Finn R."/>
            <person name="Kale V."/>
            <person name="Holt S."/>
            <person name="Cochrane G."/>
            <person name="Meng A."/>
            <person name="Brown T."/>
            <person name="Cohen L."/>
        </authorList>
    </citation>
    <scope>NUCLEOTIDE SEQUENCE</scope>
    <source>
        <strain evidence="5">GSBS06</strain>
    </source>
</reference>
<dbReference type="Gene3D" id="3.30.710.10">
    <property type="entry name" value="Potassium Channel Kv1.1, Chain A"/>
    <property type="match status" value="1"/>
</dbReference>
<evidence type="ECO:0000313" key="5">
    <source>
        <dbReference type="EMBL" id="CAE0432250.1"/>
    </source>
</evidence>
<organism evidence="5">
    <name type="scientific">Aplanochytrium stocchinoi</name>
    <dbReference type="NCBI Taxonomy" id="215587"/>
    <lineage>
        <taxon>Eukaryota</taxon>
        <taxon>Sar</taxon>
        <taxon>Stramenopiles</taxon>
        <taxon>Bigyra</taxon>
        <taxon>Labyrinthulomycetes</taxon>
        <taxon>Thraustochytrida</taxon>
        <taxon>Thraustochytriidae</taxon>
        <taxon>Aplanochytrium</taxon>
    </lineage>
</organism>
<evidence type="ECO:0000256" key="3">
    <source>
        <dbReference type="SAM" id="MobiDB-lite"/>
    </source>
</evidence>
<evidence type="ECO:0000256" key="2">
    <source>
        <dbReference type="PROSITE-ProRule" id="PRU00235"/>
    </source>
</evidence>
<proteinExistence type="predicted"/>
<dbReference type="Gene3D" id="1.25.40.420">
    <property type="match status" value="1"/>
</dbReference>
<sequence>MEFINLLENERNNDPELEPSAEASNTSLSGSAPQSGSRETQQATTTPISVSTSTSASSKDKSFKLNEEVYTFGQNSYGELAHGDIIARTQPELVEFIRDRPELRVIQVVAGNEHTALLCSNGDVYTCGYNDSGQCGVGSTGRVPSLRLVEALRNKRIVHIYSANGCEHLVAVSAGGSIFTCGYNARGQLGHDTTNHISTPKLVQSLSGKRVVKVACSYYHTLVSTDEEEVYGFGRNDYGQLGIGDTIDRAKPQRLDSLRATVVYALGCGQYHTVLSVQGLGVLACGKNDYGQLGTASSGEPRNVPVSVSSPLDSPSDSVWVSQLACGYYHTIALTNKGAVYAFGRNDYGQLGLDNKENKRWPHRIEELIHEDVVHVTCGCYHSLFLTESGSVYATGRNNHGQLGVDVADESLVPVVIEALKHVRITHLAAGFYHSICLSSITPRQSSDINVSSLSMDLKGLLNSEVCSDVIFIVEGKPIYAHRCIIIARCEPLERMLAGPMRESTENEIVLHDLGYETVLGLLEFLYTDQVEQLLPKNVDLNYALDLLAVADEFLVEPLKALCKNAIQRSVTPENVAFMLRIADERQARELRESCFEYCLKYFGRVIGTEAFSELPKKLLREVLHEAQKKGVYLRDI</sequence>
<dbReference type="Gene3D" id="2.130.10.30">
    <property type="entry name" value="Regulator of chromosome condensation 1/beta-lactamase-inhibitor protein II"/>
    <property type="match status" value="2"/>
</dbReference>
<feature type="domain" description="BTB" evidence="4">
    <location>
        <begin position="468"/>
        <end position="532"/>
    </location>
</feature>
<feature type="repeat" description="RCC1" evidence="2">
    <location>
        <begin position="67"/>
        <end position="121"/>
    </location>
</feature>
<dbReference type="InterPro" id="IPR011333">
    <property type="entry name" value="SKP1/BTB/POZ_sf"/>
</dbReference>
<dbReference type="Pfam" id="PF00651">
    <property type="entry name" value="BTB"/>
    <property type="match status" value="1"/>
</dbReference>
<feature type="repeat" description="RCC1" evidence="2">
    <location>
        <begin position="176"/>
        <end position="227"/>
    </location>
</feature>
<dbReference type="PROSITE" id="PS50097">
    <property type="entry name" value="BTB"/>
    <property type="match status" value="1"/>
</dbReference>
<dbReference type="PROSITE" id="PS00626">
    <property type="entry name" value="RCC1_2"/>
    <property type="match status" value="2"/>
</dbReference>
<dbReference type="PROSITE" id="PS50012">
    <property type="entry name" value="RCC1_3"/>
    <property type="match status" value="6"/>
</dbReference>
<dbReference type="PANTHER" id="PTHR22872">
    <property type="entry name" value="BTK-BINDING PROTEIN-RELATED"/>
    <property type="match status" value="1"/>
</dbReference>
<feature type="compositionally biased region" description="Low complexity" evidence="3">
    <location>
        <begin position="44"/>
        <end position="57"/>
    </location>
</feature>
<dbReference type="SUPFAM" id="SSF50985">
    <property type="entry name" value="RCC1/BLIP-II"/>
    <property type="match status" value="2"/>
</dbReference>
<feature type="region of interest" description="Disordered" evidence="3">
    <location>
        <begin position="1"/>
        <end position="57"/>
    </location>
</feature>
<feature type="compositionally biased region" description="Polar residues" evidence="3">
    <location>
        <begin position="22"/>
        <end position="43"/>
    </location>
</feature>
<dbReference type="InterPro" id="IPR000408">
    <property type="entry name" value="Reg_chr_condens"/>
</dbReference>
<protein>
    <recommendedName>
        <fullName evidence="4">BTB domain-containing protein</fullName>
    </recommendedName>
</protein>
<dbReference type="InterPro" id="IPR051625">
    <property type="entry name" value="Signaling_Regulatory_Domain"/>
</dbReference>
<dbReference type="InterPro" id="IPR058923">
    <property type="entry name" value="RCC1-like_dom"/>
</dbReference>
<accession>A0A7S3PDQ3</accession>
<dbReference type="InterPro" id="IPR011705">
    <property type="entry name" value="BACK"/>
</dbReference>
<evidence type="ECO:0000259" key="4">
    <source>
        <dbReference type="PROSITE" id="PS50097"/>
    </source>
</evidence>
<name>A0A7S3PDQ3_9STRA</name>
<dbReference type="Pfam" id="PF25390">
    <property type="entry name" value="WD40_RLD"/>
    <property type="match status" value="1"/>
</dbReference>
<dbReference type="EMBL" id="HBIN01003716">
    <property type="protein sequence ID" value="CAE0432250.1"/>
    <property type="molecule type" value="Transcribed_RNA"/>
</dbReference>
<dbReference type="InterPro" id="IPR009091">
    <property type="entry name" value="RCC1/BLIP-II"/>
</dbReference>